<dbReference type="Proteomes" id="UP001652625">
    <property type="component" value="Chromosome 04"/>
</dbReference>
<evidence type="ECO:0000256" key="1">
    <source>
        <dbReference type="SAM" id="MobiDB-lite"/>
    </source>
</evidence>
<evidence type="ECO:0000313" key="3">
    <source>
        <dbReference type="RefSeq" id="XP_065650849.1"/>
    </source>
</evidence>
<gene>
    <name evidence="3" type="primary">LOC136079011</name>
</gene>
<dbReference type="PANTHER" id="PTHR34153">
    <property type="entry name" value="SI:CH211-262H13.3-RELATED-RELATED"/>
    <property type="match status" value="1"/>
</dbReference>
<organism evidence="2 3">
    <name type="scientific">Hydra vulgaris</name>
    <name type="common">Hydra</name>
    <name type="synonym">Hydra attenuata</name>
    <dbReference type="NCBI Taxonomy" id="6087"/>
    <lineage>
        <taxon>Eukaryota</taxon>
        <taxon>Metazoa</taxon>
        <taxon>Cnidaria</taxon>
        <taxon>Hydrozoa</taxon>
        <taxon>Hydroidolina</taxon>
        <taxon>Anthoathecata</taxon>
        <taxon>Aplanulata</taxon>
        <taxon>Hydridae</taxon>
        <taxon>Hydra</taxon>
    </lineage>
</organism>
<dbReference type="RefSeq" id="XP_065650849.1">
    <property type="nucleotide sequence ID" value="XM_065794777.1"/>
</dbReference>
<evidence type="ECO:0000313" key="2">
    <source>
        <dbReference type="Proteomes" id="UP001652625"/>
    </source>
</evidence>
<keyword evidence="2" id="KW-1185">Reference proteome</keyword>
<reference evidence="3" key="1">
    <citation type="submission" date="2025-08" db="UniProtKB">
        <authorList>
            <consortium name="RefSeq"/>
        </authorList>
    </citation>
    <scope>IDENTIFICATION</scope>
</reference>
<dbReference type="GeneID" id="136079011"/>
<dbReference type="PANTHER" id="PTHR34153:SF2">
    <property type="entry name" value="SI:CH211-262H13.3-RELATED"/>
    <property type="match status" value="1"/>
</dbReference>
<sequence length="140" mass="16144">MNIFMGIEINIRVENNREELKQLLDIDEFFQFEEKLVDPVFQAKIIEHLKQVGGVDGKDAIRRIIDRVFSVQLQSKLNMKGTGRKIGIEDKFIWKVIKESVFAIFPLNKEAEVREKASVKLKNAPGRKSGDGRKTQNTEK</sequence>
<protein>
    <submittedName>
        <fullName evidence="3">Uncharacterized protein LOC136079011 isoform X1</fullName>
    </submittedName>
</protein>
<feature type="compositionally biased region" description="Basic and acidic residues" evidence="1">
    <location>
        <begin position="128"/>
        <end position="140"/>
    </location>
</feature>
<feature type="region of interest" description="Disordered" evidence="1">
    <location>
        <begin position="118"/>
        <end position="140"/>
    </location>
</feature>
<accession>A0ABM4BP03</accession>
<proteinExistence type="predicted"/>
<name>A0ABM4BP03_HYDVU</name>